<feature type="region of interest" description="Disordered" evidence="1">
    <location>
        <begin position="1"/>
        <end position="31"/>
    </location>
</feature>
<dbReference type="RefSeq" id="XP_008028777.1">
    <property type="nucleotide sequence ID" value="XM_008030586.1"/>
</dbReference>
<sequence>MASNAPRKSSSSSTGRNGDKQISSHCSKHRINKLNNRITAIRDYGNAMAELEKAKAEVEAAKLRLEVAELELQTVDSNAKDEREYKHQSEQAMKQEVNQEDEDDGSREHWEDDYIEEV</sequence>
<feature type="region of interest" description="Disordered" evidence="1">
    <location>
        <begin position="76"/>
        <end position="118"/>
    </location>
</feature>
<dbReference type="AlphaFoldDB" id="R0ID29"/>
<evidence type="ECO:0000313" key="2">
    <source>
        <dbReference type="EMBL" id="EOA83071.1"/>
    </source>
</evidence>
<protein>
    <submittedName>
        <fullName evidence="2">Uncharacterized protein</fullName>
    </submittedName>
</protein>
<keyword evidence="3" id="KW-1185">Reference proteome</keyword>
<accession>R0ID29</accession>
<evidence type="ECO:0000313" key="3">
    <source>
        <dbReference type="Proteomes" id="UP000016935"/>
    </source>
</evidence>
<reference evidence="2 3" key="2">
    <citation type="journal article" date="2013" name="PLoS Genet.">
        <title>Comparative genome structure, secondary metabolite, and effector coding capacity across Cochliobolus pathogens.</title>
        <authorList>
            <person name="Condon B.J."/>
            <person name="Leng Y."/>
            <person name="Wu D."/>
            <person name="Bushley K.E."/>
            <person name="Ohm R.A."/>
            <person name="Otillar R."/>
            <person name="Martin J."/>
            <person name="Schackwitz W."/>
            <person name="Grimwood J."/>
            <person name="MohdZainudin N."/>
            <person name="Xue C."/>
            <person name="Wang R."/>
            <person name="Manning V.A."/>
            <person name="Dhillon B."/>
            <person name="Tu Z.J."/>
            <person name="Steffenson B.J."/>
            <person name="Salamov A."/>
            <person name="Sun H."/>
            <person name="Lowry S."/>
            <person name="LaButti K."/>
            <person name="Han J."/>
            <person name="Copeland A."/>
            <person name="Lindquist E."/>
            <person name="Barry K."/>
            <person name="Schmutz J."/>
            <person name="Baker S.E."/>
            <person name="Ciuffetti L.M."/>
            <person name="Grigoriev I.V."/>
            <person name="Zhong S."/>
            <person name="Turgeon B.G."/>
        </authorList>
    </citation>
    <scope>NUCLEOTIDE SEQUENCE [LARGE SCALE GENOMIC DNA]</scope>
    <source>
        <strain evidence="3">28A</strain>
    </source>
</reference>
<gene>
    <name evidence="2" type="ORF">SETTUDRAFT_33402</name>
</gene>
<feature type="compositionally biased region" description="Basic and acidic residues" evidence="1">
    <location>
        <begin position="78"/>
        <end position="89"/>
    </location>
</feature>
<dbReference type="EMBL" id="KB908833">
    <property type="protein sequence ID" value="EOA83071.1"/>
    <property type="molecule type" value="Genomic_DNA"/>
</dbReference>
<dbReference type="GeneID" id="19403767"/>
<name>R0ID29_EXST2</name>
<dbReference type="Proteomes" id="UP000016935">
    <property type="component" value="Unassembled WGS sequence"/>
</dbReference>
<proteinExistence type="predicted"/>
<dbReference type="HOGENOM" id="CLU_2074587_0_0_1"/>
<reference evidence="2 3" key="1">
    <citation type="journal article" date="2012" name="PLoS Pathog.">
        <title>Diverse lifestyles and strategies of plant pathogenesis encoded in the genomes of eighteen Dothideomycetes fungi.</title>
        <authorList>
            <person name="Ohm R.A."/>
            <person name="Feau N."/>
            <person name="Henrissat B."/>
            <person name="Schoch C.L."/>
            <person name="Horwitz B.A."/>
            <person name="Barry K.W."/>
            <person name="Condon B.J."/>
            <person name="Copeland A.C."/>
            <person name="Dhillon B."/>
            <person name="Glaser F."/>
            <person name="Hesse C.N."/>
            <person name="Kosti I."/>
            <person name="LaButti K."/>
            <person name="Lindquist E.A."/>
            <person name="Lucas S."/>
            <person name="Salamov A.A."/>
            <person name="Bradshaw R.E."/>
            <person name="Ciuffetti L."/>
            <person name="Hamelin R.C."/>
            <person name="Kema G.H.J."/>
            <person name="Lawrence C."/>
            <person name="Scott J.A."/>
            <person name="Spatafora J.W."/>
            <person name="Turgeon B.G."/>
            <person name="de Wit P.J.G.M."/>
            <person name="Zhong S."/>
            <person name="Goodwin S.B."/>
            <person name="Grigoriev I.V."/>
        </authorList>
    </citation>
    <scope>NUCLEOTIDE SEQUENCE [LARGE SCALE GENOMIC DNA]</scope>
    <source>
        <strain evidence="3">28A</strain>
    </source>
</reference>
<evidence type="ECO:0000256" key="1">
    <source>
        <dbReference type="SAM" id="MobiDB-lite"/>
    </source>
</evidence>
<feature type="compositionally biased region" description="Polar residues" evidence="1">
    <location>
        <begin position="1"/>
        <end position="25"/>
    </location>
</feature>
<organism evidence="2 3">
    <name type="scientific">Exserohilum turcicum (strain 28A)</name>
    <name type="common">Northern leaf blight fungus</name>
    <name type="synonym">Setosphaeria turcica</name>
    <dbReference type="NCBI Taxonomy" id="671987"/>
    <lineage>
        <taxon>Eukaryota</taxon>
        <taxon>Fungi</taxon>
        <taxon>Dikarya</taxon>
        <taxon>Ascomycota</taxon>
        <taxon>Pezizomycotina</taxon>
        <taxon>Dothideomycetes</taxon>
        <taxon>Pleosporomycetidae</taxon>
        <taxon>Pleosporales</taxon>
        <taxon>Pleosporineae</taxon>
        <taxon>Pleosporaceae</taxon>
        <taxon>Exserohilum</taxon>
    </lineage>
</organism>